<gene>
    <name evidence="1" type="ORF">KASA_0M03652G</name>
</gene>
<dbReference type="STRING" id="1789683.A0A1X7R616"/>
<evidence type="ECO:0000313" key="2">
    <source>
        <dbReference type="Proteomes" id="UP000196158"/>
    </source>
</evidence>
<dbReference type="GO" id="GO:0007059">
    <property type="term" value="P:chromosome segregation"/>
    <property type="evidence" value="ECO:0007669"/>
    <property type="project" value="InterPro"/>
</dbReference>
<dbReference type="GO" id="GO:0034080">
    <property type="term" value="P:CENP-A containing chromatin assembly"/>
    <property type="evidence" value="ECO:0007669"/>
    <property type="project" value="InterPro"/>
</dbReference>
<sequence>MSMTGEDTDIPPIQKNDIIFQKLKRLPVITLCKLIIEWMQRFPIKHGHLNRHNINEHLETLLKRKIGRPELAKLIIRKYWKNGLNLFQLAQLDVSILLQHPKSYVWNSHTIYRTEIEKFSPVVIPIEFLQTLQSLFRKQNQKCHIFYKKHPILPLSMFRVLLFENDINDKHYVERVPFYIVFTMSKSPIIIHSNYKISDIFAKLIMQLVKETIMIISRIDSYHTHSMSSSKSADYITLRDENSNSTKDLSQIYITSGIDGSGNPMGSWSNYGKGTSDISPLSNIQTHKSIIGKDDQIRQEQYDNKLELQKKSMLRFHGKESDGDPNYDNDIPVEKVKFTLENHIDDDPLSTPVIINFEFAGKDVFGGIQELCDKGFIDVDRIPGWLCGDNGNKSGRIIDGDFEEFKKRGGLI</sequence>
<dbReference type="Pfam" id="PF05238">
    <property type="entry name" value="CENP-N"/>
    <property type="match status" value="1"/>
</dbReference>
<reference evidence="1 2" key="1">
    <citation type="submission" date="2017-04" db="EMBL/GenBank/DDBJ databases">
        <authorList>
            <person name="Afonso C.L."/>
            <person name="Miller P.J."/>
            <person name="Scott M.A."/>
            <person name="Spackman E."/>
            <person name="Goraichik I."/>
            <person name="Dimitrov K.M."/>
            <person name="Suarez D.L."/>
            <person name="Swayne D.E."/>
        </authorList>
    </citation>
    <scope>NUCLEOTIDE SEQUENCE [LARGE SCALE GENOMIC DNA]</scope>
</reference>
<protein>
    <submittedName>
        <fullName evidence="1">Similar to Saccharomyces cerevisiae YDR254W CHL4 Outer kinetochore protein required for chromosome stability</fullName>
    </submittedName>
</protein>
<organism evidence="1 2">
    <name type="scientific">Maudiozyma saulgeensis</name>
    <dbReference type="NCBI Taxonomy" id="1789683"/>
    <lineage>
        <taxon>Eukaryota</taxon>
        <taxon>Fungi</taxon>
        <taxon>Dikarya</taxon>
        <taxon>Ascomycota</taxon>
        <taxon>Saccharomycotina</taxon>
        <taxon>Saccharomycetes</taxon>
        <taxon>Saccharomycetales</taxon>
        <taxon>Saccharomycetaceae</taxon>
        <taxon>Maudiozyma</taxon>
    </lineage>
</organism>
<dbReference type="Gene3D" id="3.10.20.720">
    <property type="match status" value="1"/>
</dbReference>
<accession>A0A1X7R616</accession>
<dbReference type="Proteomes" id="UP000196158">
    <property type="component" value="Unassembled WGS sequence"/>
</dbReference>
<dbReference type="InterPro" id="IPR007902">
    <property type="entry name" value="Chl4/mis15/CENP-N"/>
</dbReference>
<dbReference type="EMBL" id="FXLY01000006">
    <property type="protein sequence ID" value="SMN20929.1"/>
    <property type="molecule type" value="Genomic_DNA"/>
</dbReference>
<dbReference type="AlphaFoldDB" id="A0A1X7R616"/>
<proteinExistence type="predicted"/>
<dbReference type="OrthoDB" id="6585699at2759"/>
<name>A0A1X7R616_9SACH</name>
<evidence type="ECO:0000313" key="1">
    <source>
        <dbReference type="EMBL" id="SMN20929.1"/>
    </source>
</evidence>
<keyword evidence="2" id="KW-1185">Reference proteome</keyword>